<reference evidence="2" key="1">
    <citation type="submission" date="2016-08" db="EMBL/GenBank/DDBJ databases">
        <authorList>
            <person name="Seilhamer J.J."/>
        </authorList>
    </citation>
    <scope>NUCLEOTIDE SEQUENCE</scope>
    <source>
        <strain evidence="2">F1-4</strain>
    </source>
</reference>
<dbReference type="Pfam" id="PF07728">
    <property type="entry name" value="AAA_5"/>
    <property type="match status" value="1"/>
</dbReference>
<name>A0A1R3T4Q0_STRSL</name>
<dbReference type="Gene3D" id="3.40.50.300">
    <property type="entry name" value="P-loop containing nucleotide triphosphate hydrolases"/>
    <property type="match status" value="1"/>
</dbReference>
<dbReference type="GO" id="GO:0005524">
    <property type="term" value="F:ATP binding"/>
    <property type="evidence" value="ECO:0007669"/>
    <property type="project" value="InterPro"/>
</dbReference>
<dbReference type="SUPFAM" id="SSF52540">
    <property type="entry name" value="P-loop containing nucleoside triphosphate hydrolases"/>
    <property type="match status" value="1"/>
</dbReference>
<dbReference type="AlphaFoldDB" id="A0A1R3T4Q0"/>
<evidence type="ECO:0000259" key="1">
    <source>
        <dbReference type="Pfam" id="PF07728"/>
    </source>
</evidence>
<feature type="domain" description="ATPase dynein-related AAA" evidence="1">
    <location>
        <begin position="46"/>
        <end position="221"/>
    </location>
</feature>
<dbReference type="EMBL" id="LT622827">
    <property type="protein sequence ID" value="SCW20672.1"/>
    <property type="molecule type" value="Genomic_DNA"/>
</dbReference>
<organism evidence="2">
    <name type="scientific">Streptococcus salivarius</name>
    <dbReference type="NCBI Taxonomy" id="1304"/>
    <lineage>
        <taxon>Bacteria</taxon>
        <taxon>Bacillati</taxon>
        <taxon>Bacillota</taxon>
        <taxon>Bacilli</taxon>
        <taxon>Lactobacillales</taxon>
        <taxon>Streptococcaceae</taxon>
        <taxon>Streptococcus</taxon>
    </lineage>
</organism>
<reference evidence="2" key="2">
    <citation type="submission" date="2017-02" db="EMBL/GenBank/DDBJ databases">
        <title>Diversity of integrative and conjugative elements of Streptococcus salivarius and their intra- and interspecies transfer.</title>
        <authorList>
            <person name="Dahmane N."/>
            <person name="Libante V."/>
            <person name="Charron-Bourgoin F."/>
            <person name="Guedon E."/>
            <person name="Guedon G."/>
            <person name="Leblond-Bourget N."/>
            <person name="Payot S."/>
        </authorList>
    </citation>
    <scope>NUCLEOTIDE SEQUENCE</scope>
    <source>
        <strain evidence="2">F1-4</strain>
    </source>
</reference>
<dbReference type="PANTHER" id="PTHR37291:SF1">
    <property type="entry name" value="TYPE IV METHYL-DIRECTED RESTRICTION ENZYME ECOKMCRB SUBUNIT"/>
    <property type="match status" value="1"/>
</dbReference>
<dbReference type="InterPro" id="IPR052934">
    <property type="entry name" value="Methyl-DNA_Rec/Restrict_Enz"/>
</dbReference>
<dbReference type="InterPro" id="IPR027417">
    <property type="entry name" value="P-loop_NTPase"/>
</dbReference>
<accession>A0A1R3T4Q0</accession>
<dbReference type="PANTHER" id="PTHR37291">
    <property type="entry name" value="5-METHYLCYTOSINE-SPECIFIC RESTRICTION ENZYME B"/>
    <property type="match status" value="1"/>
</dbReference>
<protein>
    <submittedName>
        <fullName evidence="2">Type II restriction-modification system restriction subunit</fullName>
    </submittedName>
</protein>
<proteinExistence type="predicted"/>
<gene>
    <name evidence="2" type="primary">LfaORFBP</name>
</gene>
<evidence type="ECO:0000313" key="2">
    <source>
        <dbReference type="EMBL" id="SCW20672.1"/>
    </source>
</evidence>
<sequence>MISDLASASEELYKAFGKNPVIPNNLQKKDINLGDLDKEHRQIIYFGAPGTGKSFQLNEDSKKFNSSNVERVTFHRSMTYGQFIGVFKPFPNQDSITYKYVPGFLMSQLIRALLNPNEAYLLIIEEINRADVSSVFGDFFQLLDRNSENISMYPISISYDFKYYLNNELKNDLSNISDNQILELKNDLQSGLYLPSNLFIWATMNSADQGVMSMDTAFKRRWEQKYFGINDLYESNRSDFDMFYKIKNGSNGSISWNDLRQQINAKLIILKVPEDKLLGPYFISKRILESNEDIVTESFESKVIMYLFDDVVRHNRQDFFNIEEERMIYSEIIKDFQEKGISVFNI</sequence>
<dbReference type="InterPro" id="IPR011704">
    <property type="entry name" value="ATPase_dyneun-rel_AAA"/>
</dbReference>
<dbReference type="GO" id="GO:0016887">
    <property type="term" value="F:ATP hydrolysis activity"/>
    <property type="evidence" value="ECO:0007669"/>
    <property type="project" value="InterPro"/>
</dbReference>